<name>K1PXK9_MAGGI</name>
<dbReference type="AlphaFoldDB" id="K1PXK9"/>
<dbReference type="InterPro" id="IPR052689">
    <property type="entry name" value="FA_core_complex_assoc"/>
</dbReference>
<sequence>MHAITNSSFLDPTKQKRDYTVRTLRTTLKGCTISSCTLLLDLDRLDRDFLLESDLRLRCDLDLDRERFFLDGLSLDLLLLLLSPSSVSFFSSSSLSSSLSSLPSSLSGDGEADLDLLLWEDPDEWEEPETKPENAQVKLQNTKLDKTKKPVLLTKFPPFPPFPHHQDLPKVKENAKTPAGKMIGHNMLSPFPPMCPTCRKRKPMSNDFLQNIIIPEIKNDNNASINSCRVESDTSVDLGTNGRQPSPQALKTEPEASQSAVSQCPMCGKSFGPSFTMLDVDSHLANCLSATDDDVQW</sequence>
<dbReference type="InterPro" id="IPR031490">
    <property type="entry name" value="UBZ2_FAAP20"/>
</dbReference>
<evidence type="ECO:0000313" key="1">
    <source>
        <dbReference type="EMBL" id="EKC28992.1"/>
    </source>
</evidence>
<accession>K1PXK9</accession>
<dbReference type="Pfam" id="PF15750">
    <property type="entry name" value="UBZ_FAAP20"/>
    <property type="match status" value="1"/>
</dbReference>
<organism evidence="1">
    <name type="scientific">Magallana gigas</name>
    <name type="common">Pacific oyster</name>
    <name type="synonym">Crassostrea gigas</name>
    <dbReference type="NCBI Taxonomy" id="29159"/>
    <lineage>
        <taxon>Eukaryota</taxon>
        <taxon>Metazoa</taxon>
        <taxon>Spiralia</taxon>
        <taxon>Lophotrochozoa</taxon>
        <taxon>Mollusca</taxon>
        <taxon>Bivalvia</taxon>
        <taxon>Autobranchia</taxon>
        <taxon>Pteriomorphia</taxon>
        <taxon>Ostreida</taxon>
        <taxon>Ostreoidea</taxon>
        <taxon>Ostreidae</taxon>
        <taxon>Magallana</taxon>
    </lineage>
</organism>
<dbReference type="GO" id="GO:0043130">
    <property type="term" value="F:ubiquitin binding"/>
    <property type="evidence" value="ECO:0007669"/>
    <property type="project" value="InterPro"/>
</dbReference>
<proteinExistence type="predicted"/>
<reference evidence="1" key="1">
    <citation type="journal article" date="2012" name="Nature">
        <title>The oyster genome reveals stress adaptation and complexity of shell formation.</title>
        <authorList>
            <person name="Zhang G."/>
            <person name="Fang X."/>
            <person name="Guo X."/>
            <person name="Li L."/>
            <person name="Luo R."/>
            <person name="Xu F."/>
            <person name="Yang P."/>
            <person name="Zhang L."/>
            <person name="Wang X."/>
            <person name="Qi H."/>
            <person name="Xiong Z."/>
            <person name="Que H."/>
            <person name="Xie Y."/>
            <person name="Holland P.W."/>
            <person name="Paps J."/>
            <person name="Zhu Y."/>
            <person name="Wu F."/>
            <person name="Chen Y."/>
            <person name="Wang J."/>
            <person name="Peng C."/>
            <person name="Meng J."/>
            <person name="Yang L."/>
            <person name="Liu J."/>
            <person name="Wen B."/>
            <person name="Zhang N."/>
            <person name="Huang Z."/>
            <person name="Zhu Q."/>
            <person name="Feng Y."/>
            <person name="Mount A."/>
            <person name="Hedgecock D."/>
            <person name="Xu Z."/>
            <person name="Liu Y."/>
            <person name="Domazet-Loso T."/>
            <person name="Du Y."/>
            <person name="Sun X."/>
            <person name="Zhang S."/>
            <person name="Liu B."/>
            <person name="Cheng P."/>
            <person name="Jiang X."/>
            <person name="Li J."/>
            <person name="Fan D."/>
            <person name="Wang W."/>
            <person name="Fu W."/>
            <person name="Wang T."/>
            <person name="Wang B."/>
            <person name="Zhang J."/>
            <person name="Peng Z."/>
            <person name="Li Y."/>
            <person name="Li N."/>
            <person name="Wang J."/>
            <person name="Chen M."/>
            <person name="He Y."/>
            <person name="Tan F."/>
            <person name="Song X."/>
            <person name="Zheng Q."/>
            <person name="Huang R."/>
            <person name="Yang H."/>
            <person name="Du X."/>
            <person name="Chen L."/>
            <person name="Yang M."/>
            <person name="Gaffney P.M."/>
            <person name="Wang S."/>
            <person name="Luo L."/>
            <person name="She Z."/>
            <person name="Ming Y."/>
            <person name="Huang W."/>
            <person name="Zhang S."/>
            <person name="Huang B."/>
            <person name="Zhang Y."/>
            <person name="Qu T."/>
            <person name="Ni P."/>
            <person name="Miao G."/>
            <person name="Wang J."/>
            <person name="Wang Q."/>
            <person name="Steinberg C.E."/>
            <person name="Wang H."/>
            <person name="Li N."/>
            <person name="Qian L."/>
            <person name="Zhang G."/>
            <person name="Li Y."/>
            <person name="Yang H."/>
            <person name="Liu X."/>
            <person name="Wang J."/>
            <person name="Yin Y."/>
            <person name="Wang J."/>
        </authorList>
    </citation>
    <scope>NUCLEOTIDE SEQUENCE [LARGE SCALE GENOMIC DNA]</scope>
    <source>
        <strain evidence="1">05x7-T-G4-1.051#20</strain>
    </source>
</reference>
<dbReference type="PROSITE" id="PS51906">
    <property type="entry name" value="ZF_UBZ2"/>
    <property type="match status" value="1"/>
</dbReference>
<gene>
    <name evidence="1" type="ORF">CGI_10014992</name>
</gene>
<dbReference type="PANTHER" id="PTHR37862">
    <property type="entry name" value="FANCONI ANEMIA CORE COMPLEX-ASSOCIATED PROTEIN 20"/>
    <property type="match status" value="1"/>
</dbReference>
<dbReference type="PANTHER" id="PTHR37862:SF1">
    <property type="entry name" value="FANCONI ANEMIA CORE COMPLEX-ASSOCIATED PROTEIN 20"/>
    <property type="match status" value="1"/>
</dbReference>
<dbReference type="HOGENOM" id="CLU_937662_0_0_1"/>
<dbReference type="EMBL" id="JH816849">
    <property type="protein sequence ID" value="EKC28992.1"/>
    <property type="molecule type" value="Genomic_DNA"/>
</dbReference>
<dbReference type="InParanoid" id="K1PXK9"/>
<protein>
    <submittedName>
        <fullName evidence="1">Uncharacterized protein C1orf86-like protein</fullName>
    </submittedName>
</protein>